<dbReference type="Proteomes" id="UP000185024">
    <property type="component" value="Unassembled WGS sequence"/>
</dbReference>
<dbReference type="RefSeq" id="WP_074211480.1">
    <property type="nucleotide sequence ID" value="NZ_BJOI01000075.1"/>
</dbReference>
<feature type="signal peptide" evidence="1">
    <location>
        <begin position="1"/>
        <end position="24"/>
    </location>
</feature>
<evidence type="ECO:0000256" key="1">
    <source>
        <dbReference type="SAM" id="SignalP"/>
    </source>
</evidence>
<name>A0A1N6JI53_9GAMM</name>
<protein>
    <recommendedName>
        <fullName evidence="2">DUF7305 domain-containing protein</fullName>
    </recommendedName>
</protein>
<proteinExistence type="predicted"/>
<reference evidence="3 4" key="1">
    <citation type="submission" date="2016-11" db="EMBL/GenBank/DDBJ databases">
        <authorList>
            <person name="Jaros S."/>
            <person name="Januszkiewicz K."/>
            <person name="Wedrychowicz H."/>
        </authorList>
    </citation>
    <scope>NUCLEOTIDE SEQUENCE [LARGE SCALE GENOMIC DNA]</scope>
    <source>
        <strain evidence="3 4">ACAM 239</strain>
    </source>
</reference>
<gene>
    <name evidence="3" type="ORF">SAMN05878438_2716</name>
</gene>
<feature type="chain" id="PRO_5013042988" description="DUF7305 domain-containing protein" evidence="1">
    <location>
        <begin position="25"/>
        <end position="863"/>
    </location>
</feature>
<accession>A0A1N6JI53</accession>
<dbReference type="GeneID" id="97278164"/>
<organism evidence="3 4">
    <name type="scientific">Vreelandella aquamarina</name>
    <dbReference type="NCBI Taxonomy" id="77097"/>
    <lineage>
        <taxon>Bacteria</taxon>
        <taxon>Pseudomonadati</taxon>
        <taxon>Pseudomonadota</taxon>
        <taxon>Gammaproteobacteria</taxon>
        <taxon>Oceanospirillales</taxon>
        <taxon>Halomonadaceae</taxon>
        <taxon>Vreelandella</taxon>
    </lineage>
</organism>
<sequence length="863" mass="90926">MKKQQKGAALFVVMALLSASMVVGMSTMQSSLVDERLAGNFRSSVQAQMTAENTLASLVNPVNTANRNDFLAELVADPELLKETEGKLTGDAIAQLLQAGTLDQFIEDLLPADFDELEIDEQNRIKEELLANLQLQFEVNTDEQTVTITSRDLGLRNSAARDSALVYSYRYSGAAEQSSPFETAIVGCEGISVAGGSTISSYRSSDGPWSGQPGSFATSDVPLISTTSENANVEIGGGEKIHGGIAALGTVALNGSSQVYGDIHSNMDVNLNENNLVHGDVYSKGAVYMGSATVKGSIFSEGDATLDNGGSKVEGNVESAANVIFSSSGRVNGVVRSKGDVNLKNWSASVGQGIYAQGEIYSPRNPPDNPPEGHVDQAYRDNFFSNTSVAIAEIESLEPQPCDTFDFFGNSLKEEVARYQNDHRSIGNVVVNNGVVDITMTPSRVSVVGSDNHGHINGAEPEVAAVFGEDTSIYYVDSLQMASTSKLHIKGGDVALVIGGEFSMGGGGAGLVIDPDSSLMVFVEGQVKLNSNVKMPTTNTLSATGKPTFSIFSSYESNSVGIDINASNRVVANVYAPFTQVSVNSGGSLFGSVKARKVTVVGGAKVVYDELLANAFGENSGEPSPEWCSFDDLSPLTVASPVGNLSLPNSQAEFNGKNSVPDVTVTQGDLEKFSGANAANDNIRGGIPDGLFNHGESAEKFHAFIEMLRTRSDTVQVQGGSVENNTAFGSKGNEQITFVNGAIDANNISGAGVLVVKGNYDAGGNPEFDGLIIVLGNYSQKGGGGRDLNGALLVAPYNVNDRKFTEANIEFSGGGSNDFNYDEAALRTAFNLLNDKEQASWGSCNAPPASGDGELTWYLSDWR</sequence>
<evidence type="ECO:0000313" key="3">
    <source>
        <dbReference type="EMBL" id="SIN71017.1"/>
    </source>
</evidence>
<dbReference type="AlphaFoldDB" id="A0A1N6JI53"/>
<dbReference type="Pfam" id="PF23981">
    <property type="entry name" value="DUF7305"/>
    <property type="match status" value="1"/>
</dbReference>
<feature type="domain" description="DUF7305" evidence="2">
    <location>
        <begin position="473"/>
        <end position="614"/>
    </location>
</feature>
<evidence type="ECO:0000313" key="4">
    <source>
        <dbReference type="Proteomes" id="UP000185024"/>
    </source>
</evidence>
<dbReference type="EMBL" id="FSQX01000001">
    <property type="protein sequence ID" value="SIN71017.1"/>
    <property type="molecule type" value="Genomic_DNA"/>
</dbReference>
<evidence type="ECO:0000259" key="2">
    <source>
        <dbReference type="Pfam" id="PF23981"/>
    </source>
</evidence>
<keyword evidence="1" id="KW-0732">Signal</keyword>
<dbReference type="InterPro" id="IPR055729">
    <property type="entry name" value="DUF7305"/>
</dbReference>